<organism evidence="1 2">
    <name type="scientific">Hymenobacter arizonensis</name>
    <name type="common">Siccationidurans arizonensis</name>
    <dbReference type="NCBI Taxonomy" id="1227077"/>
    <lineage>
        <taxon>Bacteria</taxon>
        <taxon>Pseudomonadati</taxon>
        <taxon>Bacteroidota</taxon>
        <taxon>Cytophagia</taxon>
        <taxon>Cytophagales</taxon>
        <taxon>Hymenobacteraceae</taxon>
        <taxon>Hymenobacter</taxon>
    </lineage>
</organism>
<sequence>MAIRLTLVLFLLLAGLPGSAQLWQPVKPLPADYLLWSPTRRLKASDFEMKLRPQNNLNQSLASFGLQMNGSNMDLLSKQANHMVQNYFHRSGSYIDSTDSAEVARHLLYMQTQWDIYEVSARRLRQQLRASAKKIILVGKPDVNDLFRAAHEEGNRRTVQYADETKYGLFLDKQQEWERQLAAELAELAAFATAF</sequence>
<dbReference type="AlphaFoldDB" id="A0A1I6B4Q3"/>
<reference evidence="2" key="1">
    <citation type="submission" date="2016-10" db="EMBL/GenBank/DDBJ databases">
        <authorList>
            <person name="Varghese N."/>
            <person name="Submissions S."/>
        </authorList>
    </citation>
    <scope>NUCLEOTIDE SEQUENCE [LARGE SCALE GENOMIC DNA]</scope>
    <source>
        <strain evidence="2">OR362-8,ATCC BAA-1266,JCM 13504</strain>
    </source>
</reference>
<dbReference type="RefSeq" id="WP_092677850.1">
    <property type="nucleotide sequence ID" value="NZ_FOXS01000007.1"/>
</dbReference>
<dbReference type="EMBL" id="FOXS01000007">
    <property type="protein sequence ID" value="SFQ75911.1"/>
    <property type="molecule type" value="Genomic_DNA"/>
</dbReference>
<gene>
    <name evidence="1" type="ORF">SAMN04515668_4162</name>
</gene>
<accession>A0A1I6B4Q3</accession>
<evidence type="ECO:0000313" key="1">
    <source>
        <dbReference type="EMBL" id="SFQ75911.1"/>
    </source>
</evidence>
<keyword evidence="2" id="KW-1185">Reference proteome</keyword>
<dbReference type="Proteomes" id="UP000199029">
    <property type="component" value="Unassembled WGS sequence"/>
</dbReference>
<proteinExistence type="predicted"/>
<protein>
    <submittedName>
        <fullName evidence="1">Uncharacterized protein</fullName>
    </submittedName>
</protein>
<name>A0A1I6B4Q3_HYMAR</name>
<dbReference type="STRING" id="1227077.SAMN04515668_4162"/>
<dbReference type="OrthoDB" id="5431540at2"/>
<evidence type="ECO:0000313" key="2">
    <source>
        <dbReference type="Proteomes" id="UP000199029"/>
    </source>
</evidence>